<evidence type="ECO:0000256" key="5">
    <source>
        <dbReference type="ARBA" id="ARBA00023136"/>
    </source>
</evidence>
<feature type="transmembrane region" description="Helical" evidence="6">
    <location>
        <begin position="303"/>
        <end position="331"/>
    </location>
</feature>
<protein>
    <submittedName>
        <fullName evidence="8">Membrane protein</fullName>
    </submittedName>
</protein>
<dbReference type="RefSeq" id="WP_188659698.1">
    <property type="nucleotide sequence ID" value="NZ_BMKC01000001.1"/>
</dbReference>
<evidence type="ECO:0000259" key="7">
    <source>
        <dbReference type="Pfam" id="PF02687"/>
    </source>
</evidence>
<comment type="subcellular location">
    <subcellularLocation>
        <location evidence="1">Cell membrane</location>
        <topology evidence="1">Multi-pass membrane protein</topology>
    </subcellularLocation>
</comment>
<feature type="transmembrane region" description="Helical" evidence="6">
    <location>
        <begin position="351"/>
        <end position="372"/>
    </location>
</feature>
<dbReference type="InterPro" id="IPR003838">
    <property type="entry name" value="ABC3_permease_C"/>
</dbReference>
<dbReference type="EMBL" id="BMKC01000001">
    <property type="protein sequence ID" value="GGA66095.1"/>
    <property type="molecule type" value="Genomic_DNA"/>
</dbReference>
<evidence type="ECO:0000256" key="4">
    <source>
        <dbReference type="ARBA" id="ARBA00022989"/>
    </source>
</evidence>
<reference evidence="9" key="1">
    <citation type="journal article" date="2019" name="Int. J. Syst. Evol. Microbiol.">
        <title>The Global Catalogue of Microorganisms (GCM) 10K type strain sequencing project: providing services to taxonomists for standard genome sequencing and annotation.</title>
        <authorList>
            <consortium name="The Broad Institute Genomics Platform"/>
            <consortium name="The Broad Institute Genome Sequencing Center for Infectious Disease"/>
            <person name="Wu L."/>
            <person name="Ma J."/>
        </authorList>
    </citation>
    <scope>NUCLEOTIDE SEQUENCE [LARGE SCALE GENOMIC DNA]</scope>
    <source>
        <strain evidence="9">CGMCC 1.15905</strain>
    </source>
</reference>
<keyword evidence="2" id="KW-1003">Cell membrane</keyword>
<evidence type="ECO:0000313" key="8">
    <source>
        <dbReference type="EMBL" id="GGA66095.1"/>
    </source>
</evidence>
<keyword evidence="5 6" id="KW-0472">Membrane</keyword>
<keyword evidence="9" id="KW-1185">Reference proteome</keyword>
<evidence type="ECO:0000256" key="3">
    <source>
        <dbReference type="ARBA" id="ARBA00022692"/>
    </source>
</evidence>
<organism evidence="8 9">
    <name type="scientific">Arenimonas soli</name>
    <dbReference type="NCBI Taxonomy" id="2269504"/>
    <lineage>
        <taxon>Bacteria</taxon>
        <taxon>Pseudomonadati</taxon>
        <taxon>Pseudomonadota</taxon>
        <taxon>Gammaproteobacteria</taxon>
        <taxon>Lysobacterales</taxon>
        <taxon>Lysobacteraceae</taxon>
        <taxon>Arenimonas</taxon>
    </lineage>
</organism>
<gene>
    <name evidence="8" type="ORF">GCM10011521_00230</name>
</gene>
<dbReference type="InterPro" id="IPR051125">
    <property type="entry name" value="ABC-4/HrtB_transporter"/>
</dbReference>
<dbReference type="PANTHER" id="PTHR43738:SF3">
    <property type="entry name" value="ABC TRANSPORTER PERMEASE"/>
    <property type="match status" value="1"/>
</dbReference>
<comment type="caution">
    <text evidence="8">The sequence shown here is derived from an EMBL/GenBank/DDBJ whole genome shotgun (WGS) entry which is preliminary data.</text>
</comment>
<evidence type="ECO:0000256" key="6">
    <source>
        <dbReference type="SAM" id="Phobius"/>
    </source>
</evidence>
<name>A0ABQ1H9E6_9GAMM</name>
<proteinExistence type="predicted"/>
<evidence type="ECO:0000256" key="2">
    <source>
        <dbReference type="ARBA" id="ARBA00022475"/>
    </source>
</evidence>
<dbReference type="Proteomes" id="UP000623419">
    <property type="component" value="Unassembled WGS sequence"/>
</dbReference>
<keyword evidence="3 6" id="KW-0812">Transmembrane</keyword>
<keyword evidence="4 6" id="KW-1133">Transmembrane helix</keyword>
<feature type="domain" description="ABC3 transporter permease C-terminal" evidence="7">
    <location>
        <begin position="265"/>
        <end position="378"/>
    </location>
</feature>
<accession>A0ABQ1H9E6</accession>
<evidence type="ECO:0000256" key="1">
    <source>
        <dbReference type="ARBA" id="ARBA00004651"/>
    </source>
</evidence>
<dbReference type="Pfam" id="PF02687">
    <property type="entry name" value="FtsX"/>
    <property type="match status" value="1"/>
</dbReference>
<feature type="transmembrane region" description="Helical" evidence="6">
    <location>
        <begin position="261"/>
        <end position="282"/>
    </location>
</feature>
<evidence type="ECO:0000313" key="9">
    <source>
        <dbReference type="Proteomes" id="UP000623419"/>
    </source>
</evidence>
<sequence>MTKTGFVLANLFHKKTRTSLTLLSVVMAFVLFGLLQSLNLVFSAGADFVGATRLVTQSRVSFTQSLPMRMVPEMDAIPGVQRVMYQQWFGAVYQDNPQIFAFAVDPERLHEVYPEWVMPEEQWNAFRDIRTGMIAGKLLADQYGWKVGDRIPMKSSIFPQKNNSKDWEFELVGIFDGKDEEWRRQTAGNIYINHAYFSEAALFGGGLAGIFVLRLEDPEMAESIATLVDARYLNSSDETKTQTEKDFQVGFIKQLGDIGMIVRWILFAVFFTLLLVVGNTMAQSVRERVPQFAVLKTLGFSDNSVLAFVLAETLALCAIGGLVGLGLATALGAVVAQAAGPMLPIAVDGRVWMAGIAAIVVLSLVVGLLPALRARRLKIVDALAGR</sequence>
<dbReference type="PANTHER" id="PTHR43738">
    <property type="entry name" value="ABC TRANSPORTER, MEMBRANE PROTEIN"/>
    <property type="match status" value="1"/>
</dbReference>